<evidence type="ECO:0000256" key="4">
    <source>
        <dbReference type="ARBA" id="ARBA00009524"/>
    </source>
</evidence>
<dbReference type="Gene3D" id="3.40.1190.20">
    <property type="match status" value="1"/>
</dbReference>
<feature type="domain" description="YjeF C-terminal" evidence="20">
    <location>
        <begin position="235"/>
        <end position="517"/>
    </location>
</feature>
<dbReference type="SUPFAM" id="SSF64153">
    <property type="entry name" value="YjeF N-terminal domain-like"/>
    <property type="match status" value="1"/>
</dbReference>
<feature type="binding site" evidence="17">
    <location>
        <position position="339"/>
    </location>
    <ligand>
        <name>(6S)-NADPHX</name>
        <dbReference type="ChEBI" id="CHEBI:64076"/>
    </ligand>
</feature>
<dbReference type="PANTHER" id="PTHR12592">
    <property type="entry name" value="ATP-DEPENDENT (S)-NAD(P)H-HYDRATE DEHYDRATASE FAMILY MEMBER"/>
    <property type="match status" value="1"/>
</dbReference>
<evidence type="ECO:0000313" key="23">
    <source>
        <dbReference type="Proteomes" id="UP000545507"/>
    </source>
</evidence>
<keyword evidence="9 18" id="KW-0630">Potassium</keyword>
<dbReference type="AlphaFoldDB" id="A0A7Y8GVN4"/>
<dbReference type="NCBIfam" id="TIGR00196">
    <property type="entry name" value="yjeF_cterm"/>
    <property type="match status" value="1"/>
</dbReference>
<evidence type="ECO:0000259" key="21">
    <source>
        <dbReference type="PROSITE" id="PS51385"/>
    </source>
</evidence>
<dbReference type="HAMAP" id="MF_01965">
    <property type="entry name" value="NADHX_dehydratase"/>
    <property type="match status" value="1"/>
</dbReference>
<keyword evidence="10 17" id="KW-0520">NAD</keyword>
<reference evidence="22 23" key="1">
    <citation type="submission" date="2019-09" db="EMBL/GenBank/DDBJ databases">
        <title>Hydrogenophaga aromatica sp. nov., isolated from a para-xylene-degrading enrichment culture.</title>
        <authorList>
            <person name="Tancsics A."/>
            <person name="Banerjee S."/>
        </authorList>
    </citation>
    <scope>NUCLEOTIDE SEQUENCE [LARGE SCALE GENOMIC DNA]</scope>
    <source>
        <strain evidence="22 23">D2P1</strain>
    </source>
</reference>
<evidence type="ECO:0000256" key="12">
    <source>
        <dbReference type="ARBA" id="ARBA00023239"/>
    </source>
</evidence>
<feature type="binding site" evidence="18">
    <location>
        <position position="65"/>
    </location>
    <ligand>
        <name>K(+)</name>
        <dbReference type="ChEBI" id="CHEBI:29103"/>
    </ligand>
</feature>
<evidence type="ECO:0000256" key="5">
    <source>
        <dbReference type="ARBA" id="ARBA00022723"/>
    </source>
</evidence>
<comment type="function">
    <text evidence="17">Catalyzes the dehydration of the S-form of NAD(P)HX at the expense of ADP, which is converted to AMP. Together with NAD(P)HX epimerase, which catalyzes the epimerization of the S- and R-forms, the enzyme allows the repair of both epimers of NAD(P)HX, a damaged form of NAD(P)H that is a result of enzymatic or heat-dependent hydration.</text>
</comment>
<keyword evidence="12 17" id="KW-0456">Lyase</keyword>
<evidence type="ECO:0000256" key="8">
    <source>
        <dbReference type="ARBA" id="ARBA00022857"/>
    </source>
</evidence>
<keyword evidence="8 17" id="KW-0521">NADP</keyword>
<keyword evidence="13" id="KW-0511">Multifunctional enzyme</keyword>
<feature type="binding site" evidence="17">
    <location>
        <position position="393"/>
    </location>
    <ligand>
        <name>(6S)-NADPHX</name>
        <dbReference type="ChEBI" id="CHEBI:64076"/>
    </ligand>
</feature>
<keyword evidence="7 17" id="KW-0067">ATP-binding</keyword>
<dbReference type="Pfam" id="PF03853">
    <property type="entry name" value="YjeF_N"/>
    <property type="match status" value="1"/>
</dbReference>
<keyword evidence="11 18" id="KW-0413">Isomerase</keyword>
<gene>
    <name evidence="17" type="primary">nnrD</name>
    <name evidence="18" type="synonym">nnrE</name>
    <name evidence="22" type="ORF">F3K02_08270</name>
</gene>
<evidence type="ECO:0000256" key="11">
    <source>
        <dbReference type="ARBA" id="ARBA00023235"/>
    </source>
</evidence>
<protein>
    <recommendedName>
        <fullName evidence="19">Bifunctional NAD(P)H-hydrate repair enzyme</fullName>
    </recommendedName>
    <alternativeName>
        <fullName evidence="19">Nicotinamide nucleotide repair protein</fullName>
    </alternativeName>
    <domain>
        <recommendedName>
            <fullName evidence="19">ADP-dependent (S)-NAD(P)H-hydrate dehydratase</fullName>
            <ecNumber evidence="19">4.2.1.136</ecNumber>
        </recommendedName>
        <alternativeName>
            <fullName evidence="19">ADP-dependent NAD(P)HX dehydratase</fullName>
        </alternativeName>
    </domain>
    <domain>
        <recommendedName>
            <fullName evidence="19">NAD(P)H-hydrate epimerase</fullName>
            <ecNumber evidence="19">5.1.99.6</ecNumber>
        </recommendedName>
    </domain>
</protein>
<feature type="binding site" evidence="17">
    <location>
        <position position="276"/>
    </location>
    <ligand>
        <name>(6S)-NADPHX</name>
        <dbReference type="ChEBI" id="CHEBI:64076"/>
    </ligand>
</feature>
<comment type="catalytic activity">
    <reaction evidence="1 18 19">
        <text>(6R)-NADHX = (6S)-NADHX</text>
        <dbReference type="Rhea" id="RHEA:32215"/>
        <dbReference type="ChEBI" id="CHEBI:64074"/>
        <dbReference type="ChEBI" id="CHEBI:64075"/>
        <dbReference type="EC" id="5.1.99.6"/>
    </reaction>
</comment>
<comment type="caution">
    <text evidence="22">The sequence shown here is derived from an EMBL/GenBank/DDBJ whole genome shotgun (WGS) entry which is preliminary data.</text>
</comment>
<evidence type="ECO:0000256" key="6">
    <source>
        <dbReference type="ARBA" id="ARBA00022741"/>
    </source>
</evidence>
<dbReference type="CDD" id="cd01171">
    <property type="entry name" value="YXKO-related"/>
    <property type="match status" value="1"/>
</dbReference>
<comment type="catalytic activity">
    <reaction evidence="16 17 19">
        <text>(6S)-NADPHX + ADP = AMP + phosphate + NADPH + H(+)</text>
        <dbReference type="Rhea" id="RHEA:32235"/>
        <dbReference type="ChEBI" id="CHEBI:15378"/>
        <dbReference type="ChEBI" id="CHEBI:43474"/>
        <dbReference type="ChEBI" id="CHEBI:57783"/>
        <dbReference type="ChEBI" id="CHEBI:64076"/>
        <dbReference type="ChEBI" id="CHEBI:456215"/>
        <dbReference type="ChEBI" id="CHEBI:456216"/>
        <dbReference type="EC" id="4.2.1.136"/>
    </reaction>
</comment>
<evidence type="ECO:0000256" key="3">
    <source>
        <dbReference type="ARBA" id="ARBA00006001"/>
    </source>
</evidence>
<comment type="catalytic activity">
    <reaction evidence="15 17 19">
        <text>(6S)-NADHX + ADP = AMP + phosphate + NADH + H(+)</text>
        <dbReference type="Rhea" id="RHEA:32223"/>
        <dbReference type="ChEBI" id="CHEBI:15378"/>
        <dbReference type="ChEBI" id="CHEBI:43474"/>
        <dbReference type="ChEBI" id="CHEBI:57945"/>
        <dbReference type="ChEBI" id="CHEBI:64074"/>
        <dbReference type="ChEBI" id="CHEBI:456215"/>
        <dbReference type="ChEBI" id="CHEBI:456216"/>
        <dbReference type="EC" id="4.2.1.136"/>
    </reaction>
</comment>
<dbReference type="InterPro" id="IPR030677">
    <property type="entry name" value="Nnr"/>
</dbReference>
<proteinExistence type="inferred from homology"/>
<dbReference type="NCBIfam" id="TIGR00197">
    <property type="entry name" value="yjeF_nterm"/>
    <property type="match status" value="1"/>
</dbReference>
<feature type="binding site" evidence="18">
    <location>
        <begin position="135"/>
        <end position="141"/>
    </location>
    <ligand>
        <name>(6S)-NADPHX</name>
        <dbReference type="ChEBI" id="CHEBI:64076"/>
    </ligand>
</feature>
<dbReference type="SUPFAM" id="SSF53613">
    <property type="entry name" value="Ribokinase-like"/>
    <property type="match status" value="1"/>
</dbReference>
<comment type="similarity">
    <text evidence="17">Belongs to the NnrD/CARKD family.</text>
</comment>
<dbReference type="PROSITE" id="PS51383">
    <property type="entry name" value="YJEF_C_3"/>
    <property type="match status" value="1"/>
</dbReference>
<comment type="similarity">
    <text evidence="18">Belongs to the NnrE/AIBP family.</text>
</comment>
<evidence type="ECO:0000256" key="9">
    <source>
        <dbReference type="ARBA" id="ARBA00022958"/>
    </source>
</evidence>
<dbReference type="PANTHER" id="PTHR12592:SF0">
    <property type="entry name" value="ATP-DEPENDENT (S)-NAD(P)H-HYDRATE DEHYDRATASE"/>
    <property type="match status" value="1"/>
</dbReference>
<evidence type="ECO:0000256" key="15">
    <source>
        <dbReference type="ARBA" id="ARBA00048238"/>
    </source>
</evidence>
<dbReference type="InterPro" id="IPR029056">
    <property type="entry name" value="Ribokinase-like"/>
</dbReference>
<dbReference type="EC" id="5.1.99.6" evidence="19"/>
<comment type="similarity">
    <text evidence="4 19">In the C-terminal section; belongs to the NnrD/CARKD family.</text>
</comment>
<comment type="subunit">
    <text evidence="17">Homotetramer.</text>
</comment>
<dbReference type="Gene3D" id="3.40.50.10260">
    <property type="entry name" value="YjeF N-terminal domain"/>
    <property type="match status" value="1"/>
</dbReference>
<dbReference type="HAMAP" id="MF_01966">
    <property type="entry name" value="NADHX_epimerase"/>
    <property type="match status" value="1"/>
</dbReference>
<keyword evidence="5 18" id="KW-0479">Metal-binding</keyword>
<organism evidence="22 23">
    <name type="scientific">Hydrogenophaga aromaticivorans</name>
    <dbReference type="NCBI Taxonomy" id="2610898"/>
    <lineage>
        <taxon>Bacteria</taxon>
        <taxon>Pseudomonadati</taxon>
        <taxon>Pseudomonadota</taxon>
        <taxon>Betaproteobacteria</taxon>
        <taxon>Burkholderiales</taxon>
        <taxon>Comamonadaceae</taxon>
        <taxon>Hydrogenophaga</taxon>
    </lineage>
</organism>
<feature type="binding site" evidence="17">
    <location>
        <position position="460"/>
    </location>
    <ligand>
        <name>(6S)-NADPHX</name>
        <dbReference type="ChEBI" id="CHEBI:64076"/>
    </ligand>
</feature>
<feature type="binding site" evidence="18">
    <location>
        <position position="131"/>
    </location>
    <ligand>
        <name>K(+)</name>
        <dbReference type="ChEBI" id="CHEBI:29103"/>
    </ligand>
</feature>
<evidence type="ECO:0000256" key="7">
    <source>
        <dbReference type="ARBA" id="ARBA00022840"/>
    </source>
</evidence>
<dbReference type="Proteomes" id="UP000545507">
    <property type="component" value="Unassembled WGS sequence"/>
</dbReference>
<dbReference type="EC" id="4.2.1.136" evidence="19"/>
<dbReference type="InterPro" id="IPR000631">
    <property type="entry name" value="CARKD"/>
</dbReference>
<evidence type="ECO:0000256" key="14">
    <source>
        <dbReference type="ARBA" id="ARBA00025153"/>
    </source>
</evidence>
<comment type="function">
    <text evidence="18">Catalyzes the epimerization of the S- and R-forms of NAD(P)HX, a damaged form of NAD(P)H that is a result of enzymatic or heat-dependent hydration. This is a prerequisite for the S-specific NAD(P)H-hydrate dehydratase to allow the repair of both epimers of NAD(P)HX.</text>
</comment>
<dbReference type="PROSITE" id="PS51385">
    <property type="entry name" value="YJEF_N"/>
    <property type="match status" value="1"/>
</dbReference>
<dbReference type="InterPro" id="IPR036652">
    <property type="entry name" value="YjeF_N_dom_sf"/>
</dbReference>
<feature type="binding site" evidence="17">
    <location>
        <begin position="430"/>
        <end position="434"/>
    </location>
    <ligand>
        <name>AMP</name>
        <dbReference type="ChEBI" id="CHEBI:456215"/>
    </ligand>
</feature>
<comment type="cofactor">
    <cofactor evidence="17">
        <name>Mg(2+)</name>
        <dbReference type="ChEBI" id="CHEBI:18420"/>
    </cofactor>
</comment>
<evidence type="ECO:0000256" key="17">
    <source>
        <dbReference type="HAMAP-Rule" id="MF_01965"/>
    </source>
</evidence>
<dbReference type="GO" id="GO:0046496">
    <property type="term" value="P:nicotinamide nucleotide metabolic process"/>
    <property type="evidence" value="ECO:0007669"/>
    <property type="project" value="UniProtKB-UniRule"/>
</dbReference>
<dbReference type="EMBL" id="VYGV01000006">
    <property type="protein sequence ID" value="NWF45248.1"/>
    <property type="molecule type" value="Genomic_DNA"/>
</dbReference>
<feature type="binding site" evidence="18">
    <location>
        <position position="164"/>
    </location>
    <ligand>
        <name>(6S)-NADPHX</name>
        <dbReference type="ChEBI" id="CHEBI:64076"/>
    </ligand>
</feature>
<evidence type="ECO:0000256" key="19">
    <source>
        <dbReference type="PIRNR" id="PIRNR017184"/>
    </source>
</evidence>
<evidence type="ECO:0000259" key="20">
    <source>
        <dbReference type="PROSITE" id="PS51383"/>
    </source>
</evidence>
<feature type="binding site" evidence="18">
    <location>
        <position position="167"/>
    </location>
    <ligand>
        <name>K(+)</name>
        <dbReference type="ChEBI" id="CHEBI:29103"/>
    </ligand>
</feature>
<sequence>MRRVGIHGTEPLYGLEATRSIERTASSALPPHTLMARAGLRVAELTRALAPHARCIWIACGPGNNGGDGLVAATHLQHFGRSTGGLPDIVVTLCGDPARLPPDAAHALQQALATGLQIQDAPPSSFDFAVDALLGIGCRRPPEGLLADHLRILRSSGAPVLSVDLPSGLDINTGVLMRAPGENPQASQERHTLSLLTLKPGLFTANGRDEAGQVWFDDLGVPPCDGVLAQAQLICEAPHSTAPRRRAHATHKGSYGEVVILGGQDIAQAGAGMTGAAVLAARAALHGGAGRVYVALLGETPGEPAVRWDPECPELMFRSVAALMSSALMQTAVIVCGCGGGDVVAELLPAVLAQAPALVLDADALNAIVKDSHLQARLQERSASGWITVLTPHPLEAARLLGSDTATVMSDRLAAAQHLSDRFAAICVLKGSGSVISAPGRMPMINASGNAALATAGTGDVLAGMIGSALALPPGSFEQTVQRVAGAVHQHGRLADRWIQTAHAGHLTASMLAEQAL</sequence>
<comment type="cofactor">
    <cofactor evidence="18 19">
        <name>K(+)</name>
        <dbReference type="ChEBI" id="CHEBI:29103"/>
    </cofactor>
    <text evidence="18 19">Binds 1 potassium ion per subunit.</text>
</comment>
<dbReference type="PROSITE" id="PS01050">
    <property type="entry name" value="YJEF_C_2"/>
    <property type="match status" value="1"/>
</dbReference>
<comment type="function">
    <text evidence="14 19">Bifunctional enzyme that catalyzes the epimerization of the S- and R-forms of NAD(P)HX and the dehydration of the S-form of NAD(P)HX at the expense of ADP, which is converted to AMP. This allows the repair of both epimers of NAD(P)HX, a damaged form of NAD(P)H that is a result of enzymatic or heat-dependent hydration.</text>
</comment>
<feature type="binding site" evidence="17">
    <location>
        <position position="459"/>
    </location>
    <ligand>
        <name>AMP</name>
        <dbReference type="ChEBI" id="CHEBI:456215"/>
    </ligand>
</feature>
<dbReference type="GO" id="GO:0005524">
    <property type="term" value="F:ATP binding"/>
    <property type="evidence" value="ECO:0007669"/>
    <property type="project" value="UniProtKB-UniRule"/>
</dbReference>
<dbReference type="Pfam" id="PF01256">
    <property type="entry name" value="Carb_kinase"/>
    <property type="match status" value="1"/>
</dbReference>
<comment type="similarity">
    <text evidence="3 19">In the N-terminal section; belongs to the NnrE/AIBP family.</text>
</comment>
<feature type="domain" description="YjeF N-terminal" evidence="21">
    <location>
        <begin position="18"/>
        <end position="227"/>
    </location>
</feature>
<evidence type="ECO:0000256" key="2">
    <source>
        <dbReference type="ARBA" id="ARBA00000909"/>
    </source>
</evidence>
<evidence type="ECO:0000256" key="1">
    <source>
        <dbReference type="ARBA" id="ARBA00000013"/>
    </source>
</evidence>
<dbReference type="InterPro" id="IPR017953">
    <property type="entry name" value="Carbohydrate_kinase_pred_CS"/>
</dbReference>
<dbReference type="GO" id="GO:0052856">
    <property type="term" value="F:NAD(P)HX epimerase activity"/>
    <property type="evidence" value="ECO:0007669"/>
    <property type="project" value="UniProtKB-UniRule"/>
</dbReference>
<dbReference type="PIRSF" id="PIRSF017184">
    <property type="entry name" value="Nnr"/>
    <property type="match status" value="1"/>
</dbReference>
<name>A0A7Y8GVN4_9BURK</name>
<dbReference type="RefSeq" id="WP_177135014.1">
    <property type="nucleotide sequence ID" value="NZ_VYGV01000006.1"/>
</dbReference>
<keyword evidence="6 17" id="KW-0547">Nucleotide-binding</keyword>
<feature type="binding site" evidence="18">
    <location>
        <begin position="64"/>
        <end position="68"/>
    </location>
    <ligand>
        <name>(6S)-NADPHX</name>
        <dbReference type="ChEBI" id="CHEBI:64076"/>
    </ligand>
</feature>
<evidence type="ECO:0000256" key="10">
    <source>
        <dbReference type="ARBA" id="ARBA00023027"/>
    </source>
</evidence>
<dbReference type="GO" id="GO:0052855">
    <property type="term" value="F:ADP-dependent NAD(P)H-hydrate dehydratase activity"/>
    <property type="evidence" value="ECO:0007669"/>
    <property type="project" value="UniProtKB-UniRule"/>
</dbReference>
<evidence type="ECO:0000256" key="13">
    <source>
        <dbReference type="ARBA" id="ARBA00023268"/>
    </source>
</evidence>
<dbReference type="InterPro" id="IPR004443">
    <property type="entry name" value="YjeF_N_dom"/>
</dbReference>
<evidence type="ECO:0000256" key="16">
    <source>
        <dbReference type="ARBA" id="ARBA00049209"/>
    </source>
</evidence>
<accession>A0A7Y8GVN4</accession>
<comment type="catalytic activity">
    <reaction evidence="2 18 19">
        <text>(6R)-NADPHX = (6S)-NADPHX</text>
        <dbReference type="Rhea" id="RHEA:32227"/>
        <dbReference type="ChEBI" id="CHEBI:64076"/>
        <dbReference type="ChEBI" id="CHEBI:64077"/>
        <dbReference type="EC" id="5.1.99.6"/>
    </reaction>
</comment>
<evidence type="ECO:0000313" key="22">
    <source>
        <dbReference type="EMBL" id="NWF45248.1"/>
    </source>
</evidence>
<evidence type="ECO:0000256" key="18">
    <source>
        <dbReference type="HAMAP-Rule" id="MF_01966"/>
    </source>
</evidence>
<keyword evidence="23" id="KW-1185">Reference proteome</keyword>
<dbReference type="GO" id="GO:0110051">
    <property type="term" value="P:metabolite repair"/>
    <property type="evidence" value="ECO:0007669"/>
    <property type="project" value="TreeGrafter"/>
</dbReference>
<dbReference type="GO" id="GO:0046872">
    <property type="term" value="F:metal ion binding"/>
    <property type="evidence" value="ECO:0007669"/>
    <property type="project" value="UniProtKB-UniRule"/>
</dbReference>
<comment type="caution">
    <text evidence="18">Lacks conserved residue(s) required for the propagation of feature annotation.</text>
</comment>